<accession>A0A8J2S670</accession>
<evidence type="ECO:0000256" key="1">
    <source>
        <dbReference type="SAM" id="Coils"/>
    </source>
</evidence>
<feature type="coiled-coil region" evidence="1">
    <location>
        <begin position="453"/>
        <end position="487"/>
    </location>
</feature>
<feature type="compositionally biased region" description="Basic and acidic residues" evidence="2">
    <location>
        <begin position="813"/>
        <end position="825"/>
    </location>
</feature>
<evidence type="ECO:0000313" key="3">
    <source>
        <dbReference type="EMBL" id="CAH0113392.1"/>
    </source>
</evidence>
<feature type="compositionally biased region" description="Polar residues" evidence="2">
    <location>
        <begin position="826"/>
        <end position="840"/>
    </location>
</feature>
<comment type="caution">
    <text evidence="3">The sequence shown here is derived from an EMBL/GenBank/DDBJ whole genome shotgun (WGS) entry which is preliminary data.</text>
</comment>
<feature type="coiled-coil region" evidence="1">
    <location>
        <begin position="298"/>
        <end position="327"/>
    </location>
</feature>
<keyword evidence="4" id="KW-1185">Reference proteome</keyword>
<dbReference type="AlphaFoldDB" id="A0A8J2S670"/>
<feature type="region of interest" description="Disordered" evidence="2">
    <location>
        <begin position="851"/>
        <end position="870"/>
    </location>
</feature>
<sequence>MESPTRLSQSRFFRFGRLSSSKASRKSSSGYSNHSFSAHPLEAVDQNCPVETSYASSEIIYQQLNHRSASMSTLPSSLPPGTYTPLPYGENFGMHQPRLSQLQTLEAKMASIAVSLSGGGRRSAGTLPHHQASLRSSPSIDTVRSVGKASSSTSSHLHHHQQQQRPSSGSSKQIRNEIELLRKIIHDKDVLIQRMYTKLGGDVMRDAGPCCGRAPARGVRVHYLQQQREQQGANMTTVLQQQQTVTSGTNWATSNERQQIERRLALIHRDIELKRAVIKNLRLSLQQTNVSDNIDSHIKQAETEYQLEREETNLLNLQDEKRTLLLRFGGAIHQWGRNGVGGGGNSSNNLASSSLFRILHGHAPLVIVINKVEYDMQNPSFKLQCPNNDDRNGPLPIVDSCTIQWAREDLNLKAGDKVLEINGQLIPGQEIVDVGKLLTSGSVEIVVARQSREETFVTQIQELSSKLERLSQERDGLKGENLRLKHRISYLEEVRHDEDLAEEEDGQQLAHKEKSSNRGCASKTSQPQQPQHQQHDSLSSGESQSLYRSEIRVQAPVRQKPPRTSKLKANSNSIGRHSAVPEADYGDHNKRLNSSLDGRRGASLTTATTELNEDFHPLTNGGVTIETGSMNRIKTSSIVDRHFGHVIRVTHHHHPHQQQATPPSQTPSSSSSSHDYASRRQRIPADSVSDLQSVASYDSFIDSHPVRHNHIGQSMETVSNVSLMTRPFNQRSPSSPSRSEVQSVASMDLERRRHGYISDEQTISSSMNYGGLLTGGKKPKPVPPRKPSFLYLNRASSLQSVNGVVKTNSMDRSSNKIDVKSKQSETESWNNNTAPKTSLRTALSGNLKWNILSSSRAKNPGSSREKEDRE</sequence>
<gene>
    <name evidence="3" type="ORF">DGAL_LOCUS17288</name>
</gene>
<dbReference type="EMBL" id="CAKKLH010000338">
    <property type="protein sequence ID" value="CAH0113392.1"/>
    <property type="molecule type" value="Genomic_DNA"/>
</dbReference>
<feature type="compositionally biased region" description="Polar residues" evidence="2">
    <location>
        <begin position="851"/>
        <end position="862"/>
    </location>
</feature>
<evidence type="ECO:0008006" key="5">
    <source>
        <dbReference type="Google" id="ProtNLM"/>
    </source>
</evidence>
<protein>
    <recommendedName>
        <fullName evidence="5">PDZ domain-containing protein</fullName>
    </recommendedName>
</protein>
<feature type="region of interest" description="Disordered" evidence="2">
    <location>
        <begin position="499"/>
        <end position="600"/>
    </location>
</feature>
<reference evidence="3" key="1">
    <citation type="submission" date="2021-11" db="EMBL/GenBank/DDBJ databases">
        <authorList>
            <person name="Schell T."/>
        </authorList>
    </citation>
    <scope>NUCLEOTIDE SEQUENCE</scope>
    <source>
        <strain evidence="3">M5</strain>
    </source>
</reference>
<feature type="compositionally biased region" description="Low complexity" evidence="2">
    <location>
        <begin position="657"/>
        <end position="674"/>
    </location>
</feature>
<keyword evidence="1" id="KW-0175">Coiled coil</keyword>
<feature type="compositionally biased region" description="Polar residues" evidence="2">
    <location>
        <begin position="536"/>
        <end position="547"/>
    </location>
</feature>
<evidence type="ECO:0000313" key="4">
    <source>
        <dbReference type="Proteomes" id="UP000789390"/>
    </source>
</evidence>
<evidence type="ECO:0000256" key="2">
    <source>
        <dbReference type="SAM" id="MobiDB-lite"/>
    </source>
</evidence>
<proteinExistence type="predicted"/>
<dbReference type="Proteomes" id="UP000789390">
    <property type="component" value="Unassembled WGS sequence"/>
</dbReference>
<organism evidence="3 4">
    <name type="scientific">Daphnia galeata</name>
    <dbReference type="NCBI Taxonomy" id="27404"/>
    <lineage>
        <taxon>Eukaryota</taxon>
        <taxon>Metazoa</taxon>
        <taxon>Ecdysozoa</taxon>
        <taxon>Arthropoda</taxon>
        <taxon>Crustacea</taxon>
        <taxon>Branchiopoda</taxon>
        <taxon>Diplostraca</taxon>
        <taxon>Cladocera</taxon>
        <taxon>Anomopoda</taxon>
        <taxon>Daphniidae</taxon>
        <taxon>Daphnia</taxon>
    </lineage>
</organism>
<dbReference type="OrthoDB" id="6365595at2759"/>
<feature type="region of interest" description="Disordered" evidence="2">
    <location>
        <begin position="118"/>
        <end position="172"/>
    </location>
</feature>
<feature type="region of interest" description="Disordered" evidence="2">
    <location>
        <begin position="651"/>
        <end position="689"/>
    </location>
</feature>
<name>A0A8J2S670_9CRUS</name>
<feature type="region of interest" description="Disordered" evidence="2">
    <location>
        <begin position="807"/>
        <end position="840"/>
    </location>
</feature>
<feature type="compositionally biased region" description="Polar residues" evidence="2">
    <location>
        <begin position="133"/>
        <end position="142"/>
    </location>
</feature>